<proteinExistence type="predicted"/>
<dbReference type="EMBL" id="QDKQ01000057">
    <property type="protein sequence ID" value="PVM85870.1"/>
    <property type="molecule type" value="Genomic_DNA"/>
</dbReference>
<evidence type="ECO:0000313" key="2">
    <source>
        <dbReference type="EMBL" id="PVM85870.1"/>
    </source>
</evidence>
<gene>
    <name evidence="2" type="ORF">DDF67_16875</name>
</gene>
<keyword evidence="3" id="KW-1185">Reference proteome</keyword>
<reference evidence="2 3" key="1">
    <citation type="submission" date="2018-04" db="EMBL/GenBank/DDBJ databases">
        <title>The genome sequence of Caulobacter sp. 744.</title>
        <authorList>
            <person name="Gao J."/>
            <person name="Sun J."/>
        </authorList>
    </citation>
    <scope>NUCLEOTIDE SEQUENCE [LARGE SCALE GENOMIC DNA]</scope>
    <source>
        <strain evidence="2 3">774</strain>
    </source>
</reference>
<accession>A0A2T9JQ76</accession>
<comment type="caution">
    <text evidence="2">The sequence shown here is derived from an EMBL/GenBank/DDBJ whole genome shotgun (WGS) entry which is preliminary data.</text>
</comment>
<feature type="region of interest" description="Disordered" evidence="1">
    <location>
        <begin position="1"/>
        <end position="51"/>
    </location>
</feature>
<sequence>MARRAGGGRFQLPRSRPIVTQLPPPIATRSPPPQGDVPRSSRRIDSPPPLRMFRAVRVTGVEGG</sequence>
<name>A0A2T9JQ76_9CAUL</name>
<dbReference type="AlphaFoldDB" id="A0A2T9JQ76"/>
<evidence type="ECO:0000313" key="3">
    <source>
        <dbReference type="Proteomes" id="UP000245073"/>
    </source>
</evidence>
<dbReference type="Proteomes" id="UP000245073">
    <property type="component" value="Unassembled WGS sequence"/>
</dbReference>
<protein>
    <submittedName>
        <fullName evidence="2">Uncharacterized protein</fullName>
    </submittedName>
</protein>
<organism evidence="2 3">
    <name type="scientific">Caulobacter endophyticus</name>
    <dbReference type="NCBI Taxonomy" id="2172652"/>
    <lineage>
        <taxon>Bacteria</taxon>
        <taxon>Pseudomonadati</taxon>
        <taxon>Pseudomonadota</taxon>
        <taxon>Alphaproteobacteria</taxon>
        <taxon>Caulobacterales</taxon>
        <taxon>Caulobacteraceae</taxon>
        <taxon>Caulobacter</taxon>
    </lineage>
</organism>
<feature type="compositionally biased region" description="Pro residues" evidence="1">
    <location>
        <begin position="22"/>
        <end position="35"/>
    </location>
</feature>
<evidence type="ECO:0000256" key="1">
    <source>
        <dbReference type="SAM" id="MobiDB-lite"/>
    </source>
</evidence>